<feature type="signal peptide" evidence="2">
    <location>
        <begin position="1"/>
        <end position="22"/>
    </location>
</feature>
<dbReference type="EMBL" id="CATQJL010000001">
    <property type="protein sequence ID" value="CAJ0590148.1"/>
    <property type="molecule type" value="Genomic_DNA"/>
</dbReference>
<dbReference type="AlphaFoldDB" id="A0AA36DM68"/>
<protein>
    <submittedName>
        <fullName evidence="3">Uncharacterized protein</fullName>
    </submittedName>
</protein>
<accession>A0AA36DM68</accession>
<evidence type="ECO:0000313" key="4">
    <source>
        <dbReference type="Proteomes" id="UP001176961"/>
    </source>
</evidence>
<feature type="compositionally biased region" description="Polar residues" evidence="1">
    <location>
        <begin position="135"/>
        <end position="144"/>
    </location>
</feature>
<name>A0AA36DM68_CYLNA</name>
<evidence type="ECO:0000256" key="1">
    <source>
        <dbReference type="SAM" id="MobiDB-lite"/>
    </source>
</evidence>
<feature type="compositionally biased region" description="Basic residues" evidence="1">
    <location>
        <begin position="86"/>
        <end position="111"/>
    </location>
</feature>
<comment type="caution">
    <text evidence="3">The sequence shown here is derived from an EMBL/GenBank/DDBJ whole genome shotgun (WGS) entry which is preliminary data.</text>
</comment>
<gene>
    <name evidence="3" type="ORF">CYNAS_LOCUS2131</name>
</gene>
<feature type="region of interest" description="Disordered" evidence="1">
    <location>
        <begin position="81"/>
        <end position="144"/>
    </location>
</feature>
<sequence length="144" mass="16789">MRFMLDLALLCGVFLFGQLVETAKNNQAVTVSKNGKHSMDKAKESKNITTASGENDIWYEIKAMRMDKTEAALPGYFYKSSYKTSDRRRGRRRRPQNRRRHPKKRRFRYKPHVAATEKPKQLKFTTKQDAAMRENLSSSTLQQS</sequence>
<reference evidence="3" key="1">
    <citation type="submission" date="2023-07" db="EMBL/GenBank/DDBJ databases">
        <authorList>
            <consortium name="CYATHOMIX"/>
        </authorList>
    </citation>
    <scope>NUCLEOTIDE SEQUENCE</scope>
    <source>
        <strain evidence="3">N/A</strain>
    </source>
</reference>
<keyword evidence="2" id="KW-0732">Signal</keyword>
<dbReference type="Proteomes" id="UP001176961">
    <property type="component" value="Unassembled WGS sequence"/>
</dbReference>
<evidence type="ECO:0000256" key="2">
    <source>
        <dbReference type="SAM" id="SignalP"/>
    </source>
</evidence>
<proteinExistence type="predicted"/>
<keyword evidence="4" id="KW-1185">Reference proteome</keyword>
<evidence type="ECO:0000313" key="3">
    <source>
        <dbReference type="EMBL" id="CAJ0590148.1"/>
    </source>
</evidence>
<feature type="chain" id="PRO_5041447531" evidence="2">
    <location>
        <begin position="23"/>
        <end position="144"/>
    </location>
</feature>
<organism evidence="3 4">
    <name type="scientific">Cylicocyclus nassatus</name>
    <name type="common">Nematode worm</name>
    <dbReference type="NCBI Taxonomy" id="53992"/>
    <lineage>
        <taxon>Eukaryota</taxon>
        <taxon>Metazoa</taxon>
        <taxon>Ecdysozoa</taxon>
        <taxon>Nematoda</taxon>
        <taxon>Chromadorea</taxon>
        <taxon>Rhabditida</taxon>
        <taxon>Rhabditina</taxon>
        <taxon>Rhabditomorpha</taxon>
        <taxon>Strongyloidea</taxon>
        <taxon>Strongylidae</taxon>
        <taxon>Cylicocyclus</taxon>
    </lineage>
</organism>